<accession>A0A426WY84</accession>
<reference evidence="1 2" key="1">
    <citation type="journal article" date="2014" name="Agronomy (Basel)">
        <title>A Draft Genome Sequence for Ensete ventricosum, the Drought-Tolerant Tree Against Hunger.</title>
        <authorList>
            <person name="Harrison J."/>
            <person name="Moore K.A."/>
            <person name="Paszkiewicz K."/>
            <person name="Jones T."/>
            <person name="Grant M."/>
            <person name="Ambacheew D."/>
            <person name="Muzemil S."/>
            <person name="Studholme D.J."/>
        </authorList>
    </citation>
    <scope>NUCLEOTIDE SEQUENCE [LARGE SCALE GENOMIC DNA]</scope>
</reference>
<dbReference type="Proteomes" id="UP000287651">
    <property type="component" value="Unassembled WGS sequence"/>
</dbReference>
<comment type="caution">
    <text evidence="1">The sequence shown here is derived from an EMBL/GenBank/DDBJ whole genome shotgun (WGS) entry which is preliminary data.</text>
</comment>
<gene>
    <name evidence="1" type="ORF">B296_00053977</name>
</gene>
<proteinExistence type="predicted"/>
<organism evidence="1 2">
    <name type="scientific">Ensete ventricosum</name>
    <name type="common">Abyssinian banana</name>
    <name type="synonym">Musa ensete</name>
    <dbReference type="NCBI Taxonomy" id="4639"/>
    <lineage>
        <taxon>Eukaryota</taxon>
        <taxon>Viridiplantae</taxon>
        <taxon>Streptophyta</taxon>
        <taxon>Embryophyta</taxon>
        <taxon>Tracheophyta</taxon>
        <taxon>Spermatophyta</taxon>
        <taxon>Magnoliopsida</taxon>
        <taxon>Liliopsida</taxon>
        <taxon>Zingiberales</taxon>
        <taxon>Musaceae</taxon>
        <taxon>Ensete</taxon>
    </lineage>
</organism>
<dbReference type="AlphaFoldDB" id="A0A426WY84"/>
<dbReference type="EMBL" id="AMZH03032940">
    <property type="protein sequence ID" value="RRT32255.1"/>
    <property type="molecule type" value="Genomic_DNA"/>
</dbReference>
<sequence>MWATLSLQYLTNHQPPVVGGVVRRSATASALARHPLSGVRGYCLPVGCCVYPDTSPVANCQGSRGVVRLSAATSALARRPLPAVRGQGAGLARRHCCVAHYRGG</sequence>
<evidence type="ECO:0000313" key="1">
    <source>
        <dbReference type="EMBL" id="RRT32255.1"/>
    </source>
</evidence>
<name>A0A426WY84_ENSVE</name>
<protein>
    <submittedName>
        <fullName evidence="1">Uncharacterized protein</fullName>
    </submittedName>
</protein>
<evidence type="ECO:0000313" key="2">
    <source>
        <dbReference type="Proteomes" id="UP000287651"/>
    </source>
</evidence>